<dbReference type="AlphaFoldDB" id="A0A6N8KWW7"/>
<dbReference type="Pfam" id="PF12836">
    <property type="entry name" value="HHH_3"/>
    <property type="match status" value="2"/>
</dbReference>
<dbReference type="OrthoDB" id="981124at2"/>
<dbReference type="RefSeq" id="WP_160368690.1">
    <property type="nucleotide sequence ID" value="NZ_WSQA01000005.1"/>
</dbReference>
<keyword evidence="1" id="KW-1133">Transmembrane helix</keyword>
<dbReference type="EMBL" id="WSQA01000005">
    <property type="protein sequence ID" value="MVZ61940.1"/>
    <property type="molecule type" value="Genomic_DNA"/>
</dbReference>
<keyword evidence="1" id="KW-0472">Membrane</keyword>
<dbReference type="InterPro" id="IPR051675">
    <property type="entry name" value="Endo/Exo/Phosphatase_dom_1"/>
</dbReference>
<protein>
    <submittedName>
        <fullName evidence="2">Helix-hairpin-helix domain-containing protein</fullName>
    </submittedName>
</protein>
<comment type="caution">
    <text evidence="2">The sequence shown here is derived from an EMBL/GenBank/DDBJ whole genome shotgun (WGS) entry which is preliminary data.</text>
</comment>
<dbReference type="Proteomes" id="UP000435036">
    <property type="component" value="Unassembled WGS sequence"/>
</dbReference>
<dbReference type="GO" id="GO:0015627">
    <property type="term" value="C:type II protein secretion system complex"/>
    <property type="evidence" value="ECO:0007669"/>
    <property type="project" value="TreeGrafter"/>
</dbReference>
<gene>
    <name evidence="2" type="ORF">GQF63_07915</name>
</gene>
<dbReference type="Gene3D" id="1.10.150.310">
    <property type="entry name" value="Tex RuvX-like domain-like"/>
    <property type="match status" value="2"/>
</dbReference>
<keyword evidence="3" id="KW-1185">Reference proteome</keyword>
<dbReference type="PANTHER" id="PTHR21180">
    <property type="entry name" value="ENDONUCLEASE/EXONUCLEASE/PHOSPHATASE FAMILY DOMAIN-CONTAINING PROTEIN 1"/>
    <property type="match status" value="1"/>
</dbReference>
<reference evidence="2 3" key="1">
    <citation type="submission" date="2019-12" db="EMBL/GenBank/DDBJ databases">
        <authorList>
            <person name="Dong K."/>
        </authorList>
    </citation>
    <scope>NUCLEOTIDE SEQUENCE [LARGE SCALE GENOMIC DNA]</scope>
    <source>
        <strain evidence="2 3">JCM 31225</strain>
    </source>
</reference>
<keyword evidence="1" id="KW-0812">Transmembrane</keyword>
<dbReference type="PANTHER" id="PTHR21180:SF32">
    <property type="entry name" value="ENDONUCLEASE_EXONUCLEASE_PHOSPHATASE FAMILY DOMAIN-CONTAINING PROTEIN 1"/>
    <property type="match status" value="1"/>
</dbReference>
<dbReference type="SUPFAM" id="SSF47781">
    <property type="entry name" value="RuvA domain 2-like"/>
    <property type="match status" value="3"/>
</dbReference>
<evidence type="ECO:0000256" key="1">
    <source>
        <dbReference type="SAM" id="Phobius"/>
    </source>
</evidence>
<dbReference type="GO" id="GO:0015628">
    <property type="term" value="P:protein secretion by the type II secretion system"/>
    <property type="evidence" value="ECO:0007669"/>
    <property type="project" value="TreeGrafter"/>
</dbReference>
<dbReference type="InterPro" id="IPR010994">
    <property type="entry name" value="RuvA_2-like"/>
</dbReference>
<proteinExistence type="predicted"/>
<sequence length="305" mass="34956">MKRLYRYFEMRRWERIGFNCMLVLMGLLFLFSFLSPYLFKPGPYSAELRVLAKALDDSLAGQAQEPRIDSFKPRKSSARPSVQYFEFDPNGLALADWQRLGLSEKQARVIHNYEAKGGRFRTAADLGKIYSLSEETVAKLMPYVRIAAEQATVDSSPDKPRTAKVRKEPPLLNMDLNTVDSTTLMALKGIGPVFSVRIVKYRELLGGYYETAQLQEVYGLPAETIAGITPHLVLDKSKIKRLKINHLSSQELAKHPYISNKQARTIVQYRKQHGMFKSMADLQNILSLNPDFFRKIEFYLDFNVD</sequence>
<evidence type="ECO:0000313" key="2">
    <source>
        <dbReference type="EMBL" id="MVZ61940.1"/>
    </source>
</evidence>
<feature type="transmembrane region" description="Helical" evidence="1">
    <location>
        <begin position="21"/>
        <end position="39"/>
    </location>
</feature>
<organism evidence="2 3">
    <name type="scientific">Sphingobacterium humi</name>
    <dbReference type="NCBI Taxonomy" id="1796905"/>
    <lineage>
        <taxon>Bacteria</taxon>
        <taxon>Pseudomonadati</taxon>
        <taxon>Bacteroidota</taxon>
        <taxon>Sphingobacteriia</taxon>
        <taxon>Sphingobacteriales</taxon>
        <taxon>Sphingobacteriaceae</taxon>
        <taxon>Sphingobacterium</taxon>
    </lineage>
</organism>
<dbReference type="Gene3D" id="1.10.150.280">
    <property type="entry name" value="AF1531-like domain"/>
    <property type="match status" value="1"/>
</dbReference>
<accession>A0A6N8KWW7</accession>
<evidence type="ECO:0000313" key="3">
    <source>
        <dbReference type="Proteomes" id="UP000435036"/>
    </source>
</evidence>
<name>A0A6N8KWW7_9SPHI</name>